<dbReference type="GO" id="GO:0016020">
    <property type="term" value="C:membrane"/>
    <property type="evidence" value="ECO:0007669"/>
    <property type="project" value="UniProtKB-SubCell"/>
</dbReference>
<dbReference type="InterPro" id="IPR050360">
    <property type="entry name" value="MFS_Sugar_Transporters"/>
</dbReference>
<evidence type="ECO:0000256" key="3">
    <source>
        <dbReference type="ARBA" id="ARBA00022989"/>
    </source>
</evidence>
<organism evidence="6 7">
    <name type="scientific">Nannochloropsis gaditana</name>
    <dbReference type="NCBI Taxonomy" id="72520"/>
    <lineage>
        <taxon>Eukaryota</taxon>
        <taxon>Sar</taxon>
        <taxon>Stramenopiles</taxon>
        <taxon>Ochrophyta</taxon>
        <taxon>Eustigmatophyceae</taxon>
        <taxon>Eustigmatales</taxon>
        <taxon>Monodopsidaceae</taxon>
        <taxon>Nannochloropsis</taxon>
    </lineage>
</organism>
<feature type="transmembrane region" description="Helical" evidence="5">
    <location>
        <begin position="148"/>
        <end position="168"/>
    </location>
</feature>
<evidence type="ECO:0000256" key="1">
    <source>
        <dbReference type="ARBA" id="ARBA00004141"/>
    </source>
</evidence>
<evidence type="ECO:0000313" key="7">
    <source>
        <dbReference type="Proteomes" id="UP000019335"/>
    </source>
</evidence>
<dbReference type="EMBL" id="AZIL01002924">
    <property type="protein sequence ID" value="EWM20620.1"/>
    <property type="molecule type" value="Genomic_DNA"/>
</dbReference>
<dbReference type="PANTHER" id="PTHR48022:SF2">
    <property type="entry name" value="PLASTIDIC GLUCOSE TRANSPORTER 4"/>
    <property type="match status" value="1"/>
</dbReference>
<feature type="transmembrane region" description="Helical" evidence="5">
    <location>
        <begin position="92"/>
        <end position="113"/>
    </location>
</feature>
<comment type="caution">
    <text evidence="6">The sequence shown here is derived from an EMBL/GenBank/DDBJ whole genome shotgun (WGS) entry which is preliminary data.</text>
</comment>
<keyword evidence="4 5" id="KW-0472">Membrane</keyword>
<evidence type="ECO:0000256" key="5">
    <source>
        <dbReference type="SAM" id="Phobius"/>
    </source>
</evidence>
<gene>
    <name evidence="6" type="ORF">Naga_100534g3</name>
</gene>
<evidence type="ECO:0000256" key="4">
    <source>
        <dbReference type="ARBA" id="ARBA00023136"/>
    </source>
</evidence>
<dbReference type="InterPro" id="IPR005828">
    <property type="entry name" value="MFS_sugar_transport-like"/>
</dbReference>
<proteinExistence type="predicted"/>
<dbReference type="PANTHER" id="PTHR48022">
    <property type="entry name" value="PLASTIDIC GLUCOSE TRANSPORTER 4"/>
    <property type="match status" value="1"/>
</dbReference>
<feature type="transmembrane region" description="Helical" evidence="5">
    <location>
        <begin position="125"/>
        <end position="142"/>
    </location>
</feature>
<comment type="subcellular location">
    <subcellularLocation>
        <location evidence="1">Membrane</location>
        <topology evidence="1">Multi-pass membrane protein</topology>
    </subcellularLocation>
</comment>
<keyword evidence="3 5" id="KW-1133">Transmembrane helix</keyword>
<protein>
    <submittedName>
        <fullName evidence="6">General substrate transporter</fullName>
    </submittedName>
</protein>
<dbReference type="OrthoDB" id="6612291at2759"/>
<evidence type="ECO:0000256" key="2">
    <source>
        <dbReference type="ARBA" id="ARBA00022692"/>
    </source>
</evidence>
<dbReference type="AlphaFoldDB" id="W7T0J9"/>
<sequence length="219" mass="23635">MRALPTRVLPSGGGTDGKGRLEGLGLARGLHLVQDHAVGAVLRHQCVMYFAPVIFKKFLASEMAILATLAVALLNYLSTFLALYLVDRAGCRLLLVCGGLGMALFTALFALFTSAAFDYQNDKRLAGVIIACTALYVMNFAYSIRQSVYILSFLAAIWSALQVGTTSLGRLGRDLPPAPSGQMHDYHHACQLADEVLHRNSRACNDPPGKVSNCQANDF</sequence>
<dbReference type="Gene3D" id="1.20.1250.20">
    <property type="entry name" value="MFS general substrate transporter like domains"/>
    <property type="match status" value="1"/>
</dbReference>
<dbReference type="Pfam" id="PF00083">
    <property type="entry name" value="Sugar_tr"/>
    <property type="match status" value="1"/>
</dbReference>
<dbReference type="SUPFAM" id="SSF103473">
    <property type="entry name" value="MFS general substrate transporter"/>
    <property type="match status" value="1"/>
</dbReference>
<evidence type="ECO:0000313" key="6">
    <source>
        <dbReference type="EMBL" id="EWM20620.1"/>
    </source>
</evidence>
<accession>W7T0J9</accession>
<dbReference type="GO" id="GO:0005351">
    <property type="term" value="F:carbohydrate:proton symporter activity"/>
    <property type="evidence" value="ECO:0007669"/>
    <property type="project" value="TreeGrafter"/>
</dbReference>
<keyword evidence="2 5" id="KW-0812">Transmembrane</keyword>
<keyword evidence="7" id="KW-1185">Reference proteome</keyword>
<dbReference type="InterPro" id="IPR036259">
    <property type="entry name" value="MFS_trans_sf"/>
</dbReference>
<feature type="transmembrane region" description="Helical" evidence="5">
    <location>
        <begin position="64"/>
        <end position="86"/>
    </location>
</feature>
<name>W7T0J9_9STRA</name>
<reference evidence="6 7" key="1">
    <citation type="journal article" date="2014" name="Mol. Plant">
        <title>Chromosome Scale Genome Assembly and Transcriptome Profiling of Nannochloropsis gaditana in Nitrogen Depletion.</title>
        <authorList>
            <person name="Corteggiani Carpinelli E."/>
            <person name="Telatin A."/>
            <person name="Vitulo N."/>
            <person name="Forcato C."/>
            <person name="D'Angelo M."/>
            <person name="Schiavon R."/>
            <person name="Vezzi A."/>
            <person name="Giacometti G.M."/>
            <person name="Morosinotto T."/>
            <person name="Valle G."/>
        </authorList>
    </citation>
    <scope>NUCLEOTIDE SEQUENCE [LARGE SCALE GENOMIC DNA]</scope>
    <source>
        <strain evidence="6 7">B-31</strain>
    </source>
</reference>
<dbReference type="Proteomes" id="UP000019335">
    <property type="component" value="Unassembled WGS sequence"/>
</dbReference>